<dbReference type="InterPro" id="IPR014001">
    <property type="entry name" value="Helicase_ATP-bd"/>
</dbReference>
<keyword evidence="2 7" id="KW-0378">Hydrolase</keyword>
<evidence type="ECO:0000313" key="7">
    <source>
        <dbReference type="EMBL" id="MDT0594197.1"/>
    </source>
</evidence>
<evidence type="ECO:0000259" key="6">
    <source>
        <dbReference type="PROSITE" id="PS51194"/>
    </source>
</evidence>
<keyword evidence="1" id="KW-0547">Nucleotide-binding</keyword>
<dbReference type="EC" id="3.6.4.13" evidence="7"/>
<dbReference type="SMART" id="SM00847">
    <property type="entry name" value="HA2"/>
    <property type="match status" value="1"/>
</dbReference>
<evidence type="ECO:0000256" key="2">
    <source>
        <dbReference type="ARBA" id="ARBA00022801"/>
    </source>
</evidence>
<evidence type="ECO:0000256" key="1">
    <source>
        <dbReference type="ARBA" id="ARBA00022741"/>
    </source>
</evidence>
<keyword evidence="8" id="KW-1185">Reference proteome</keyword>
<organism evidence="7 8">
    <name type="scientific">Glaciecola petra</name>
    <dbReference type="NCBI Taxonomy" id="3075602"/>
    <lineage>
        <taxon>Bacteria</taxon>
        <taxon>Pseudomonadati</taxon>
        <taxon>Pseudomonadota</taxon>
        <taxon>Gammaproteobacteria</taxon>
        <taxon>Alteromonadales</taxon>
        <taxon>Alteromonadaceae</taxon>
        <taxon>Glaciecola</taxon>
    </lineage>
</organism>
<name>A0ABU2ZNJ2_9ALTE</name>
<dbReference type="Pfam" id="PF00270">
    <property type="entry name" value="DEAD"/>
    <property type="match status" value="1"/>
</dbReference>
<dbReference type="InterPro" id="IPR007502">
    <property type="entry name" value="Helicase-assoc_dom"/>
</dbReference>
<dbReference type="RefSeq" id="WP_311367678.1">
    <property type="nucleotide sequence ID" value="NZ_JAVRHX010000001.1"/>
</dbReference>
<proteinExistence type="predicted"/>
<dbReference type="NCBIfam" id="TIGR01967">
    <property type="entry name" value="DEAH_box_HrpA"/>
    <property type="match status" value="1"/>
</dbReference>
<dbReference type="SUPFAM" id="SSF52540">
    <property type="entry name" value="P-loop containing nucleoside triphosphate hydrolases"/>
    <property type="match status" value="1"/>
</dbReference>
<dbReference type="EMBL" id="JAVRHX010000001">
    <property type="protein sequence ID" value="MDT0594197.1"/>
    <property type="molecule type" value="Genomic_DNA"/>
</dbReference>
<dbReference type="NCBIfam" id="NF008348">
    <property type="entry name" value="PRK11131.1"/>
    <property type="match status" value="1"/>
</dbReference>
<dbReference type="Proteomes" id="UP001253545">
    <property type="component" value="Unassembled WGS sequence"/>
</dbReference>
<dbReference type="Gene3D" id="1.20.120.1080">
    <property type="match status" value="1"/>
</dbReference>
<dbReference type="InterPro" id="IPR011709">
    <property type="entry name" value="DEAD-box_helicase_OB_fold"/>
</dbReference>
<gene>
    <name evidence="7" type="primary">hrpA</name>
    <name evidence="7" type="ORF">RM552_05005</name>
</gene>
<dbReference type="SMART" id="SM00490">
    <property type="entry name" value="HELICc"/>
    <property type="match status" value="1"/>
</dbReference>
<dbReference type="GO" id="GO:0003724">
    <property type="term" value="F:RNA helicase activity"/>
    <property type="evidence" value="ECO:0007669"/>
    <property type="project" value="UniProtKB-EC"/>
</dbReference>
<dbReference type="Gene3D" id="3.40.50.300">
    <property type="entry name" value="P-loop containing nucleotide triphosphate hydrolases"/>
    <property type="match status" value="2"/>
</dbReference>
<dbReference type="GO" id="GO:0016787">
    <property type="term" value="F:hydrolase activity"/>
    <property type="evidence" value="ECO:0007669"/>
    <property type="project" value="UniProtKB-KW"/>
</dbReference>
<dbReference type="InterPro" id="IPR024590">
    <property type="entry name" value="HrpA_C"/>
</dbReference>
<dbReference type="Pfam" id="PF07717">
    <property type="entry name" value="OB_NTP_bind"/>
    <property type="match status" value="1"/>
</dbReference>
<evidence type="ECO:0000256" key="3">
    <source>
        <dbReference type="ARBA" id="ARBA00022806"/>
    </source>
</evidence>
<dbReference type="InterPro" id="IPR027417">
    <property type="entry name" value="P-loop_NTPase"/>
</dbReference>
<evidence type="ECO:0000313" key="8">
    <source>
        <dbReference type="Proteomes" id="UP001253545"/>
    </source>
</evidence>
<protein>
    <submittedName>
        <fullName evidence="7">ATP-dependent RNA helicase HrpA</fullName>
        <ecNumber evidence="7">3.6.4.13</ecNumber>
    </submittedName>
</protein>
<dbReference type="InterPro" id="IPR001650">
    <property type="entry name" value="Helicase_C-like"/>
</dbReference>
<sequence>MKVDLSSELALCMLKDRFFLKRKYQQCSQIADPNKMTVAVEAWQKKVEESKALLSKRKALTLNISYPDLPVSDKKDAIKALISKNQVLIVAGETGSGKTTQIPKMCLELGRGRAAMIAHTQPRRLAARNVAGRIAEELDSELGALVGYKVRFTDQVSDNSLVKLLTDGMLLAEMQQDKFLNQYDTIIIDEAHERSLNIDFLLGYIKRVLPKRPDLKVIITSATIETDKFASHFNNAPVIEVSGRSYPVEIRHKDYIAEDLAQDQSEAILLAVDELFAEGRGDILIFLSGEREIRETQQALIKKQYKATEILPLYARMGAKDQQLIFHPKGSRRIVLATNVAETSLTVPGIKYVIDTGKVRMSRYSHRLKVQRLPIETVSQASAKQRAGRCGRTSAGICIRLYSEQDFLSRPAFTDPEITRTHLSSVILQMLALGLGEISHFEFIQAPEDKFISDGQRLLVELEAITKHRGMSKLTPIGRKMAKLPLDPKYARMLIAAKDHESVYEIMVITAGLSVQDPRERPHDKQQKADEAHALYADKNSDLLSLLNLYEAFKTEQKNLTQNQLRKYCTKHYINFQRMREWQDIVHQVKHTLVSVDLRLNKNVAEYEQIHLPVIAGLSSQIGLKDANRQYQGARNSQFKLFPGSGLFAKPPKWIVSAELVETSNLYARQAAKIEPEWIEKVAKNLFKYNYVEAHWSMKRGAVLAYMNATLFGLPIVQRRTVNYANINPVEARDIFIRHALVNGESKLNFAFLRENQALVSQVELLEKKSRRRDILIDEDELVDFYSEKLPENVNSEASFKKWWQRAVQISPNLLKFEQAQLVKRDASGVSKASFPDTWQQDSLVFSLSYQFEPGKTDDGVCVNIPIGLLNQVKNIGFDWLVPGLRQELLVALIKSLPKRLRRNFVPAPDYANACMQDLTAVDKNGIVQNITDAFANKLFRMSGVKVSSQDFDIETIESHLRFNFAVVSDKGKVLGSSKSLPKLKQQFESQLKQTLEQVATEGIEKASLSTFSMETIPKRYRKTQNGFEIEAFPGLKVVGNQVDLALFTLESEAKKQHAVGTILLLKQNVPSPLKYLQEKLPNKSKLSLYFNPFGKVQLLIDDIASAAIAALVNEHMDGNEIREQRFFKTTQEFVRMHLNDKALKIAKQVETGLALANQIQKFCKGNIPLNHVSHISHIKSHLNELVFKGFVLQTGESGLGDWNRYLKGLLVRCEKLKIDLNRDRVNQIEIDKAQSLLIKCKEEYATQMKDLEEVNEIQEMIQEFRISLFAQNLGTKYPISLKRISNKLNEISNKG</sequence>
<evidence type="ECO:0000259" key="5">
    <source>
        <dbReference type="PROSITE" id="PS51192"/>
    </source>
</evidence>
<dbReference type="Pfam" id="PF21010">
    <property type="entry name" value="HA2_C"/>
    <property type="match status" value="1"/>
</dbReference>
<accession>A0ABU2ZNJ2</accession>
<dbReference type="SMART" id="SM00382">
    <property type="entry name" value="AAA"/>
    <property type="match status" value="1"/>
</dbReference>
<dbReference type="Pfam" id="PF04408">
    <property type="entry name" value="WHD_HA2"/>
    <property type="match status" value="1"/>
</dbReference>
<dbReference type="PANTHER" id="PTHR18934:SF99">
    <property type="entry name" value="ATP-DEPENDENT RNA HELICASE DHX37-RELATED"/>
    <property type="match status" value="1"/>
</dbReference>
<dbReference type="PANTHER" id="PTHR18934">
    <property type="entry name" value="ATP-DEPENDENT RNA HELICASE"/>
    <property type="match status" value="1"/>
</dbReference>
<feature type="domain" description="Helicase C-terminal" evidence="6">
    <location>
        <begin position="271"/>
        <end position="434"/>
    </location>
</feature>
<keyword evidence="3 7" id="KW-0347">Helicase</keyword>
<dbReference type="CDD" id="cd18791">
    <property type="entry name" value="SF2_C_RHA"/>
    <property type="match status" value="1"/>
</dbReference>
<dbReference type="PROSITE" id="PS51194">
    <property type="entry name" value="HELICASE_CTER"/>
    <property type="match status" value="1"/>
</dbReference>
<comment type="caution">
    <text evidence="7">The sequence shown here is derived from an EMBL/GenBank/DDBJ whole genome shotgun (WGS) entry which is preliminary data.</text>
</comment>
<dbReference type="PROSITE" id="PS51192">
    <property type="entry name" value="HELICASE_ATP_BIND_1"/>
    <property type="match status" value="1"/>
</dbReference>
<dbReference type="InterPro" id="IPR003593">
    <property type="entry name" value="AAA+_ATPase"/>
</dbReference>
<reference evidence="7 8" key="1">
    <citation type="submission" date="2023-09" db="EMBL/GenBank/DDBJ databases">
        <authorList>
            <person name="Rey-Velasco X."/>
        </authorList>
    </citation>
    <scope>NUCLEOTIDE SEQUENCE [LARGE SCALE GENOMIC DNA]</scope>
    <source>
        <strain evidence="7 8">P117</strain>
    </source>
</reference>
<dbReference type="SMART" id="SM00487">
    <property type="entry name" value="DEXDc"/>
    <property type="match status" value="1"/>
</dbReference>
<dbReference type="Pfam" id="PF11898">
    <property type="entry name" value="DUF3418"/>
    <property type="match status" value="1"/>
</dbReference>
<dbReference type="InterPro" id="IPR048333">
    <property type="entry name" value="HA2_WH"/>
</dbReference>
<feature type="domain" description="Helicase ATP-binding" evidence="5">
    <location>
        <begin position="79"/>
        <end position="242"/>
    </location>
</feature>
<dbReference type="CDD" id="cd17989">
    <property type="entry name" value="DEXHc_HrpA"/>
    <property type="match status" value="1"/>
</dbReference>
<dbReference type="InterPro" id="IPR010222">
    <property type="entry name" value="RNA_helicase_HrpA"/>
</dbReference>
<dbReference type="InterPro" id="IPR011545">
    <property type="entry name" value="DEAD/DEAH_box_helicase_dom"/>
</dbReference>
<evidence type="ECO:0000256" key="4">
    <source>
        <dbReference type="ARBA" id="ARBA00022840"/>
    </source>
</evidence>
<dbReference type="Pfam" id="PF00271">
    <property type="entry name" value="Helicase_C"/>
    <property type="match status" value="1"/>
</dbReference>
<keyword evidence="4" id="KW-0067">ATP-binding</keyword>